<gene>
    <name evidence="1" type="ordered locus">Maeo_0160</name>
</gene>
<dbReference type="HOGENOM" id="CLU_1431650_0_0_2"/>
<dbReference type="InterPro" id="IPR015946">
    <property type="entry name" value="KH_dom-like_a/b"/>
</dbReference>
<dbReference type="RefSeq" id="WP_011972884.1">
    <property type="nucleotide sequence ID" value="NC_009635.1"/>
</dbReference>
<protein>
    <submittedName>
        <fullName evidence="1">OsmC family protein</fullName>
    </submittedName>
</protein>
<dbReference type="EMBL" id="CP000743">
    <property type="protein sequence ID" value="ABR55752.1"/>
    <property type="molecule type" value="Genomic_DNA"/>
</dbReference>
<dbReference type="Gene3D" id="3.30.300.20">
    <property type="match status" value="1"/>
</dbReference>
<dbReference type="KEGG" id="mae:Maeo_0160"/>
<dbReference type="AlphaFoldDB" id="A6UTD0"/>
<dbReference type="STRING" id="419665.Maeo_0160"/>
<dbReference type="SUPFAM" id="SSF82784">
    <property type="entry name" value="OsmC-like"/>
    <property type="match status" value="1"/>
</dbReference>
<dbReference type="Pfam" id="PF02566">
    <property type="entry name" value="OsmC"/>
    <property type="match status" value="1"/>
</dbReference>
<accession>A6UTD0</accession>
<dbReference type="OrthoDB" id="62722at2157"/>
<dbReference type="GeneID" id="5327308"/>
<dbReference type="Proteomes" id="UP000001106">
    <property type="component" value="Chromosome"/>
</dbReference>
<keyword evidence="2" id="KW-1185">Reference proteome</keyword>
<organism evidence="1 2">
    <name type="scientific">Methanococcus aeolicus (strain ATCC BAA-1280 / DSM 17508 / OCM 812 / Nankai-3)</name>
    <dbReference type="NCBI Taxonomy" id="419665"/>
    <lineage>
        <taxon>Archaea</taxon>
        <taxon>Methanobacteriati</taxon>
        <taxon>Methanobacteriota</taxon>
        <taxon>Methanomada group</taxon>
        <taxon>Methanococci</taxon>
        <taxon>Methanococcales</taxon>
        <taxon>Methanococcaceae</taxon>
        <taxon>Methanococcus</taxon>
    </lineage>
</organism>
<name>A6UTD0_META3</name>
<evidence type="ECO:0000313" key="1">
    <source>
        <dbReference type="EMBL" id="ABR55752.1"/>
    </source>
</evidence>
<reference evidence="1" key="1">
    <citation type="submission" date="2007-06" db="EMBL/GenBank/DDBJ databases">
        <title>Complete sequence of Methanococcus aeolicus Nankai-3.</title>
        <authorList>
            <consortium name="US DOE Joint Genome Institute"/>
            <person name="Copeland A."/>
            <person name="Lucas S."/>
            <person name="Lapidus A."/>
            <person name="Barry K."/>
            <person name="Glavina del Rio T."/>
            <person name="Dalin E."/>
            <person name="Tice H."/>
            <person name="Pitluck S."/>
            <person name="Chain P."/>
            <person name="Malfatti S."/>
            <person name="Shin M."/>
            <person name="Vergez L."/>
            <person name="Schmutz J."/>
            <person name="Larimer F."/>
            <person name="Land M."/>
            <person name="Hauser L."/>
            <person name="Kyrpides N."/>
            <person name="Lykidis A."/>
            <person name="Sieprawska-Lupa M."/>
            <person name="Whitman W.B."/>
            <person name="Richardson P."/>
        </authorList>
    </citation>
    <scope>NUCLEOTIDE SEQUENCE [LARGE SCALE GENOMIC DNA]</scope>
    <source>
        <strain evidence="1">Nankai-3</strain>
    </source>
</reference>
<dbReference type="InterPro" id="IPR003718">
    <property type="entry name" value="OsmC/Ohr_fam"/>
</dbReference>
<dbReference type="InterPro" id="IPR036102">
    <property type="entry name" value="OsmC/Ohrsf"/>
</dbReference>
<proteinExistence type="predicted"/>
<sequence length="189" mass="21056">MNPKMMKEMMDSEMCKEMAPKMMPEMIPKVMEKYLMNIPKNEREEFIKKIVNIIVSKSNECELSATFINDFETSTSIKGLKINSKGGKGATKDSISPMDLFLSGLCGCVSIAVGRALSEKEINGNIKVDALVKKSFEKGCIEKIILNIHAKIDDSLNEDELKELILKGSKKCLISNSLGCEIEKNIVIE</sequence>
<dbReference type="eggNOG" id="arCOG03686">
    <property type="taxonomic scope" value="Archaea"/>
</dbReference>
<evidence type="ECO:0000313" key="2">
    <source>
        <dbReference type="Proteomes" id="UP000001106"/>
    </source>
</evidence>